<dbReference type="InterPro" id="IPR006656">
    <property type="entry name" value="Mopterin_OxRdtase"/>
</dbReference>
<accession>A0A6V8NJG2</accession>
<feature type="domain" description="Molybdopterin oxidoreductase" evidence="5">
    <location>
        <begin position="12"/>
        <end position="386"/>
    </location>
</feature>
<keyword evidence="2" id="KW-0560">Oxidoreductase</keyword>
<evidence type="ECO:0000256" key="4">
    <source>
        <dbReference type="ARBA" id="ARBA00023014"/>
    </source>
</evidence>
<dbReference type="SUPFAM" id="SSF53706">
    <property type="entry name" value="Formate dehydrogenase/DMSO reductase, domains 1-3"/>
    <property type="match status" value="1"/>
</dbReference>
<feature type="domain" description="Molybdopterin dinucleotide-binding" evidence="6">
    <location>
        <begin position="471"/>
        <end position="575"/>
    </location>
</feature>
<evidence type="ECO:0000259" key="5">
    <source>
        <dbReference type="Pfam" id="PF00384"/>
    </source>
</evidence>
<dbReference type="Gene3D" id="3.40.50.740">
    <property type="match status" value="1"/>
</dbReference>
<protein>
    <submittedName>
        <fullName evidence="7">Formate dehydrogenase major subunit</fullName>
    </submittedName>
</protein>
<keyword evidence="3" id="KW-0408">Iron</keyword>
<evidence type="ECO:0000256" key="1">
    <source>
        <dbReference type="ARBA" id="ARBA00022723"/>
    </source>
</evidence>
<evidence type="ECO:0000256" key="3">
    <source>
        <dbReference type="ARBA" id="ARBA00023004"/>
    </source>
</evidence>
<evidence type="ECO:0000259" key="6">
    <source>
        <dbReference type="Pfam" id="PF01568"/>
    </source>
</evidence>
<dbReference type="GO" id="GO:0046872">
    <property type="term" value="F:metal ion binding"/>
    <property type="evidence" value="ECO:0007669"/>
    <property type="project" value="UniProtKB-KW"/>
</dbReference>
<dbReference type="InterPro" id="IPR050123">
    <property type="entry name" value="Prok_molybdopt-oxidoreductase"/>
</dbReference>
<sequence>MVGLATVFGSGAMTNTIEELSGAGAILVTGSNPTANHPVIGYRIREAVRNGGTLIVADPRRIPLADIADVHLQFKPGTDIALFNGLAHVIIKEDLQDKEYIENRTQGYKYLEQIVAKYTPAYVSEITGVPAEDIITAACLFAAADSGAIVYCMGVTQHTCGTENVVALTNLSLLTGNVGIPHAGMNPLRGQNNVQGVCDMGCLPNVFSGYQPVHSDRGTGTYWQRLKKARQIEQKDNTTQVETITSIEFEHPVPVDSVSDEIRAKFSKAWGVELSDVTGRTMPDMFHDNPSRRPKVIYIMGENPIISSPHTERVRETLENMEFVVVQDIFLTETAKYADVVLPAATFAEKDGSFINTERRVQLIHRAIKPRGQSKPDWEIIQALAQKFNLNWNYSSPEEIWDEVRELTPHYFRGMTYERLEEAGLQWPCPAIDHPGTPIMHKGKFSRGIGQFSTVEYRPLAADSTDKEYPFILTTGRKLYQYHTRTMTGRIDGLNYLLGEERIQISPQDAEALELTPEDTVRVTSRRGSLETKIQITDRVPPGVVCMSFHFAESAVNILTDPAVCNMSVVSGLKVSAVRIEKV</sequence>
<dbReference type="PANTHER" id="PTHR43105:SF14">
    <property type="entry name" value="FORMATE DEHYDROGENASE H"/>
    <property type="match status" value="1"/>
</dbReference>
<comment type="caution">
    <text evidence="7">The sequence shown here is derived from an EMBL/GenBank/DDBJ whole genome shotgun (WGS) entry which is preliminary data.</text>
</comment>
<dbReference type="GO" id="GO:0022904">
    <property type="term" value="P:respiratory electron transport chain"/>
    <property type="evidence" value="ECO:0007669"/>
    <property type="project" value="TreeGrafter"/>
</dbReference>
<dbReference type="GO" id="GO:0051536">
    <property type="term" value="F:iron-sulfur cluster binding"/>
    <property type="evidence" value="ECO:0007669"/>
    <property type="project" value="UniProtKB-KW"/>
</dbReference>
<dbReference type="Pfam" id="PF00384">
    <property type="entry name" value="Molybdopterin"/>
    <property type="match status" value="1"/>
</dbReference>
<dbReference type="PROSITE" id="PS00490">
    <property type="entry name" value="MOLYBDOPTERIN_PROK_2"/>
    <property type="match status" value="1"/>
</dbReference>
<reference evidence="7 8" key="1">
    <citation type="journal article" date="2020" name="Front. Microbiol.">
        <title>Single-cell genomics of novel Actinobacteria with the Wood-Ljungdahl pathway discovered in a serpentinizing system.</title>
        <authorList>
            <person name="Merino N."/>
            <person name="Kawai M."/>
            <person name="Boyd E.S."/>
            <person name="Colman D.R."/>
            <person name="McGlynn S.E."/>
            <person name="Nealson K.H."/>
            <person name="Kurokawa K."/>
            <person name="Hongoh Y."/>
        </authorList>
    </citation>
    <scope>NUCLEOTIDE SEQUENCE [LARGE SCALE GENOMIC DNA]</scope>
    <source>
        <strain evidence="7 8">S03</strain>
    </source>
</reference>
<evidence type="ECO:0000313" key="8">
    <source>
        <dbReference type="Proteomes" id="UP000574717"/>
    </source>
</evidence>
<organism evidence="7 8">
    <name type="scientific">Candidatus Hakubella thermalkaliphila</name>
    <dbReference type="NCBI Taxonomy" id="2754717"/>
    <lineage>
        <taxon>Bacteria</taxon>
        <taxon>Bacillati</taxon>
        <taxon>Actinomycetota</taxon>
        <taxon>Actinomycetota incertae sedis</taxon>
        <taxon>Candidatus Hakubellales</taxon>
        <taxon>Candidatus Hakubellaceae</taxon>
        <taxon>Candidatus Hakubella</taxon>
    </lineage>
</organism>
<keyword evidence="4" id="KW-0411">Iron-sulfur</keyword>
<dbReference type="InterPro" id="IPR006657">
    <property type="entry name" value="MoPterin_dinucl-bd_dom"/>
</dbReference>
<dbReference type="GO" id="GO:0003954">
    <property type="term" value="F:NADH dehydrogenase activity"/>
    <property type="evidence" value="ECO:0007669"/>
    <property type="project" value="TreeGrafter"/>
</dbReference>
<proteinExistence type="predicted"/>
<evidence type="ECO:0000256" key="2">
    <source>
        <dbReference type="ARBA" id="ARBA00023002"/>
    </source>
</evidence>
<gene>
    <name evidence="7" type="ORF">HKBW3S03_01006</name>
</gene>
<dbReference type="InterPro" id="IPR006655">
    <property type="entry name" value="Mopterin_OxRdtase_prok_CS"/>
</dbReference>
<dbReference type="Pfam" id="PF01568">
    <property type="entry name" value="Molydop_binding"/>
    <property type="match status" value="1"/>
</dbReference>
<dbReference type="SUPFAM" id="SSF50692">
    <property type="entry name" value="ADC-like"/>
    <property type="match status" value="1"/>
</dbReference>
<dbReference type="InterPro" id="IPR009010">
    <property type="entry name" value="Asp_de-COase-like_dom_sf"/>
</dbReference>
<dbReference type="EMBL" id="BLRU01000087">
    <property type="protein sequence ID" value="GFP19501.1"/>
    <property type="molecule type" value="Genomic_DNA"/>
</dbReference>
<dbReference type="Gene3D" id="2.40.40.20">
    <property type="match status" value="1"/>
</dbReference>
<name>A0A6V8NJG2_9ACTN</name>
<dbReference type="Gene3D" id="3.40.228.10">
    <property type="entry name" value="Dimethylsulfoxide Reductase, domain 2"/>
    <property type="match status" value="1"/>
</dbReference>
<dbReference type="GO" id="GO:0016020">
    <property type="term" value="C:membrane"/>
    <property type="evidence" value="ECO:0007669"/>
    <property type="project" value="TreeGrafter"/>
</dbReference>
<dbReference type="AlphaFoldDB" id="A0A6V8NJG2"/>
<evidence type="ECO:0000313" key="7">
    <source>
        <dbReference type="EMBL" id="GFP19501.1"/>
    </source>
</evidence>
<dbReference type="PANTHER" id="PTHR43105">
    <property type="entry name" value="RESPIRATORY NITRATE REDUCTASE"/>
    <property type="match status" value="1"/>
</dbReference>
<dbReference type="Proteomes" id="UP000574717">
    <property type="component" value="Unassembled WGS sequence"/>
</dbReference>
<dbReference type="GO" id="GO:0043546">
    <property type="term" value="F:molybdopterin cofactor binding"/>
    <property type="evidence" value="ECO:0007669"/>
    <property type="project" value="InterPro"/>
</dbReference>
<keyword evidence="1" id="KW-0479">Metal-binding</keyword>